<feature type="transmembrane region" description="Helical" evidence="8">
    <location>
        <begin position="258"/>
        <end position="280"/>
    </location>
</feature>
<evidence type="ECO:0000256" key="7">
    <source>
        <dbReference type="ARBA" id="ARBA00023251"/>
    </source>
</evidence>
<name>A0A919C9C8_9ACTN</name>
<feature type="transmembrane region" description="Helical" evidence="8">
    <location>
        <begin position="92"/>
        <end position="115"/>
    </location>
</feature>
<dbReference type="SUPFAM" id="SSF103473">
    <property type="entry name" value="MFS general substrate transporter"/>
    <property type="match status" value="1"/>
</dbReference>
<feature type="transmembrane region" description="Helical" evidence="8">
    <location>
        <begin position="292"/>
        <end position="310"/>
    </location>
</feature>
<gene>
    <name evidence="10" type="ORF">GCM10010334_25390</name>
</gene>
<dbReference type="Gene3D" id="1.20.1720.10">
    <property type="entry name" value="Multidrug resistance protein D"/>
    <property type="match status" value="1"/>
</dbReference>
<comment type="caution">
    <text evidence="10">The sequence shown here is derived from an EMBL/GenBank/DDBJ whole genome shotgun (WGS) entry which is preliminary data.</text>
</comment>
<keyword evidence="3" id="KW-1003">Cell membrane</keyword>
<keyword evidence="6 8" id="KW-0472">Membrane</keyword>
<feature type="transmembrane region" description="Helical" evidence="8">
    <location>
        <begin position="393"/>
        <end position="411"/>
    </location>
</feature>
<keyword evidence="7" id="KW-0046">Antibiotic resistance</keyword>
<feature type="transmembrane region" description="Helical" evidence="8">
    <location>
        <begin position="349"/>
        <end position="372"/>
    </location>
</feature>
<dbReference type="InterPro" id="IPR036259">
    <property type="entry name" value="MFS_trans_sf"/>
</dbReference>
<organism evidence="10 11">
    <name type="scientific">Streptomyces finlayi</name>
    <dbReference type="NCBI Taxonomy" id="67296"/>
    <lineage>
        <taxon>Bacteria</taxon>
        <taxon>Bacillati</taxon>
        <taxon>Actinomycetota</taxon>
        <taxon>Actinomycetes</taxon>
        <taxon>Kitasatosporales</taxon>
        <taxon>Streptomycetaceae</taxon>
        <taxon>Streptomyces</taxon>
    </lineage>
</organism>
<dbReference type="CDD" id="cd17321">
    <property type="entry name" value="MFS_MMR_MDR_like"/>
    <property type="match status" value="1"/>
</dbReference>
<feature type="transmembrane region" description="Helical" evidence="8">
    <location>
        <begin position="127"/>
        <end position="145"/>
    </location>
</feature>
<dbReference type="GO" id="GO:0046677">
    <property type="term" value="P:response to antibiotic"/>
    <property type="evidence" value="ECO:0007669"/>
    <property type="project" value="UniProtKB-KW"/>
</dbReference>
<dbReference type="PANTHER" id="PTHR42718">
    <property type="entry name" value="MAJOR FACILITATOR SUPERFAMILY MULTIDRUG TRANSPORTER MFSC"/>
    <property type="match status" value="1"/>
</dbReference>
<evidence type="ECO:0000256" key="8">
    <source>
        <dbReference type="SAM" id="Phobius"/>
    </source>
</evidence>
<dbReference type="PANTHER" id="PTHR42718:SF46">
    <property type="entry name" value="BLR6921 PROTEIN"/>
    <property type="match status" value="1"/>
</dbReference>
<keyword evidence="4 8" id="KW-0812">Transmembrane</keyword>
<dbReference type="Gene3D" id="1.20.1250.20">
    <property type="entry name" value="MFS general substrate transporter like domains"/>
    <property type="match status" value="1"/>
</dbReference>
<evidence type="ECO:0000256" key="3">
    <source>
        <dbReference type="ARBA" id="ARBA00022475"/>
    </source>
</evidence>
<evidence type="ECO:0000256" key="1">
    <source>
        <dbReference type="ARBA" id="ARBA00004651"/>
    </source>
</evidence>
<evidence type="ECO:0000256" key="4">
    <source>
        <dbReference type="ARBA" id="ARBA00022692"/>
    </source>
</evidence>
<dbReference type="Proteomes" id="UP000638353">
    <property type="component" value="Unassembled WGS sequence"/>
</dbReference>
<dbReference type="InterPro" id="IPR011701">
    <property type="entry name" value="MFS"/>
</dbReference>
<proteinExistence type="predicted"/>
<dbReference type="AlphaFoldDB" id="A0A919C9C8"/>
<protein>
    <submittedName>
        <fullName evidence="10">MFS transporter</fullName>
    </submittedName>
</protein>
<feature type="transmembrane region" description="Helical" evidence="8">
    <location>
        <begin position="157"/>
        <end position="178"/>
    </location>
</feature>
<accession>A0A919C9C8</accession>
<dbReference type="GO" id="GO:0005886">
    <property type="term" value="C:plasma membrane"/>
    <property type="evidence" value="ECO:0007669"/>
    <property type="project" value="UniProtKB-SubCell"/>
</dbReference>
<evidence type="ECO:0000313" key="11">
    <source>
        <dbReference type="Proteomes" id="UP000638353"/>
    </source>
</evidence>
<evidence type="ECO:0000256" key="6">
    <source>
        <dbReference type="ARBA" id="ARBA00023136"/>
    </source>
</evidence>
<feature type="transmembrane region" description="Helical" evidence="8">
    <location>
        <begin position="39"/>
        <end position="59"/>
    </location>
</feature>
<evidence type="ECO:0000256" key="5">
    <source>
        <dbReference type="ARBA" id="ARBA00022989"/>
    </source>
</evidence>
<reference evidence="10" key="1">
    <citation type="journal article" date="2014" name="Int. J. Syst. Evol. Microbiol.">
        <title>Complete genome sequence of Corynebacterium casei LMG S-19264T (=DSM 44701T), isolated from a smear-ripened cheese.</title>
        <authorList>
            <consortium name="US DOE Joint Genome Institute (JGI-PGF)"/>
            <person name="Walter F."/>
            <person name="Albersmeier A."/>
            <person name="Kalinowski J."/>
            <person name="Ruckert C."/>
        </authorList>
    </citation>
    <scope>NUCLEOTIDE SEQUENCE</scope>
    <source>
        <strain evidence="10">JCM 4637</strain>
    </source>
</reference>
<evidence type="ECO:0000259" key="9">
    <source>
        <dbReference type="PROSITE" id="PS50850"/>
    </source>
</evidence>
<dbReference type="EMBL" id="BMVC01000004">
    <property type="protein sequence ID" value="GHC90938.1"/>
    <property type="molecule type" value="Genomic_DNA"/>
</dbReference>
<dbReference type="InterPro" id="IPR020846">
    <property type="entry name" value="MFS_dom"/>
</dbReference>
<keyword evidence="2" id="KW-0813">Transport</keyword>
<dbReference type="GO" id="GO:0022857">
    <property type="term" value="F:transmembrane transporter activity"/>
    <property type="evidence" value="ECO:0007669"/>
    <property type="project" value="InterPro"/>
</dbReference>
<feature type="transmembrane region" description="Helical" evidence="8">
    <location>
        <begin position="220"/>
        <end position="237"/>
    </location>
</feature>
<keyword evidence="5 8" id="KW-1133">Transmembrane helix</keyword>
<feature type="domain" description="Major facilitator superfamily (MFS) profile" evidence="9">
    <location>
        <begin position="2"/>
        <end position="494"/>
    </location>
</feature>
<reference evidence="10" key="2">
    <citation type="submission" date="2020-09" db="EMBL/GenBank/DDBJ databases">
        <authorList>
            <person name="Sun Q."/>
            <person name="Ohkuma M."/>
        </authorList>
    </citation>
    <scope>NUCLEOTIDE SEQUENCE</scope>
    <source>
        <strain evidence="10">JCM 4637</strain>
    </source>
</reference>
<sequence>MTVALACLGVFASYIPIGGVAVSLPSIQRGLGASTTDLQWITDAFILTTAAFILTFGLLGDLYGRKKVYLAGLAFFAVGSTVSLTANSSPQVWVGQALSGVGAAALLTSTLALISHVHPDFRTRAKAVAAWVATLGLGMSLGPLVSGTILEAASWPWVFLPGLVVAVAGLVAGALLLEDSRAAHGRAIDIPGQIAAVVAIAALVYGVIEGGAAGWGDTTVVTAFVVAAVGLVAFVAVELRSASPMLSMRLFRSRAFSGAGAVIMLALFAQVGLVFALSLFFGTVQHLSALEIGWRFLALNGFAVILGPVVGRLMGRVAPGLILAAGLVVTAAGTFWLNTLQADTGAGTVIVILAVIGAGFSFVMTPITAIAVSSVPHHLAGMAGAGSNTLRQVGGALGPAVFGVVLTSHTVNSLPGNLAAAGLNAADQRYVVDAVTSQGLGAAGHLGLDAGATGRALDAFGTSFSGALHVCTTIGGVGLLVAAAITVIFIGVRRPSGEGRKVAASTAARTAPEVVAETA</sequence>
<evidence type="ECO:0000313" key="10">
    <source>
        <dbReference type="EMBL" id="GHC90938.1"/>
    </source>
</evidence>
<feature type="transmembrane region" description="Helical" evidence="8">
    <location>
        <begin position="190"/>
        <end position="208"/>
    </location>
</feature>
<evidence type="ECO:0000256" key="2">
    <source>
        <dbReference type="ARBA" id="ARBA00022448"/>
    </source>
</evidence>
<dbReference type="PROSITE" id="PS50850">
    <property type="entry name" value="MFS"/>
    <property type="match status" value="1"/>
</dbReference>
<dbReference type="Pfam" id="PF07690">
    <property type="entry name" value="MFS_1"/>
    <property type="match status" value="1"/>
</dbReference>
<feature type="transmembrane region" description="Helical" evidence="8">
    <location>
        <begin position="68"/>
        <end position="86"/>
    </location>
</feature>
<feature type="transmembrane region" description="Helical" evidence="8">
    <location>
        <begin position="467"/>
        <end position="492"/>
    </location>
</feature>
<comment type="subcellular location">
    <subcellularLocation>
        <location evidence="1">Cell membrane</location>
        <topology evidence="1">Multi-pass membrane protein</topology>
    </subcellularLocation>
</comment>
<feature type="transmembrane region" description="Helical" evidence="8">
    <location>
        <begin position="317"/>
        <end position="337"/>
    </location>
</feature>